<reference evidence="2 3" key="1">
    <citation type="journal article" date="2019" name="Sci. Rep.">
        <title>Orb-weaving spider Araneus ventricosus genome elucidates the spidroin gene catalogue.</title>
        <authorList>
            <person name="Kono N."/>
            <person name="Nakamura H."/>
            <person name="Ohtoshi R."/>
            <person name="Moran D.A.P."/>
            <person name="Shinohara A."/>
            <person name="Yoshida Y."/>
            <person name="Fujiwara M."/>
            <person name="Mori M."/>
            <person name="Tomita M."/>
            <person name="Arakawa K."/>
        </authorList>
    </citation>
    <scope>NUCLEOTIDE SEQUENCE [LARGE SCALE GENOMIC DNA]</scope>
</reference>
<evidence type="ECO:0000313" key="3">
    <source>
        <dbReference type="Proteomes" id="UP000499080"/>
    </source>
</evidence>
<gene>
    <name evidence="2" type="ORF">AVEN_115020_1</name>
</gene>
<dbReference type="OrthoDB" id="6471417at2759"/>
<proteinExistence type="predicted"/>
<sequence length="142" mass="16107">MRKISSRRVPHRLPPYSSDMSPCDFDFFPQLKEPLRGHRFPDVTSALRALRRPLLSSTNNTLSVVSYGFPTFGKRWSDLWIEDLVSISHSSDSSSMEPMEVSETIQRDSKPNHASTSSETVYFNNVRLMVSGALFSPNNHTT</sequence>
<keyword evidence="3" id="KW-1185">Reference proteome</keyword>
<dbReference type="InterPro" id="IPR036397">
    <property type="entry name" value="RNaseH_sf"/>
</dbReference>
<evidence type="ECO:0000256" key="1">
    <source>
        <dbReference type="SAM" id="MobiDB-lite"/>
    </source>
</evidence>
<feature type="region of interest" description="Disordered" evidence="1">
    <location>
        <begin position="91"/>
        <end position="117"/>
    </location>
</feature>
<dbReference type="Proteomes" id="UP000499080">
    <property type="component" value="Unassembled WGS sequence"/>
</dbReference>
<name>A0A4Y1ZX60_ARAVE</name>
<dbReference type="GO" id="GO:0003676">
    <property type="term" value="F:nucleic acid binding"/>
    <property type="evidence" value="ECO:0007669"/>
    <property type="project" value="InterPro"/>
</dbReference>
<dbReference type="Gene3D" id="3.30.420.10">
    <property type="entry name" value="Ribonuclease H-like superfamily/Ribonuclease H"/>
    <property type="match status" value="1"/>
</dbReference>
<organism evidence="2 3">
    <name type="scientific">Araneus ventricosus</name>
    <name type="common">Orbweaver spider</name>
    <name type="synonym">Epeira ventricosa</name>
    <dbReference type="NCBI Taxonomy" id="182803"/>
    <lineage>
        <taxon>Eukaryota</taxon>
        <taxon>Metazoa</taxon>
        <taxon>Ecdysozoa</taxon>
        <taxon>Arthropoda</taxon>
        <taxon>Chelicerata</taxon>
        <taxon>Arachnida</taxon>
        <taxon>Araneae</taxon>
        <taxon>Araneomorphae</taxon>
        <taxon>Entelegynae</taxon>
        <taxon>Araneoidea</taxon>
        <taxon>Araneidae</taxon>
        <taxon>Araneus</taxon>
    </lineage>
</organism>
<dbReference type="EMBL" id="BGPR01000001">
    <property type="protein sequence ID" value="GBL71980.1"/>
    <property type="molecule type" value="Genomic_DNA"/>
</dbReference>
<accession>A0A4Y1ZX60</accession>
<dbReference type="AlphaFoldDB" id="A0A4Y1ZX60"/>
<evidence type="ECO:0000313" key="2">
    <source>
        <dbReference type="EMBL" id="GBL71980.1"/>
    </source>
</evidence>
<comment type="caution">
    <text evidence="2">The sequence shown here is derived from an EMBL/GenBank/DDBJ whole genome shotgun (WGS) entry which is preliminary data.</text>
</comment>
<protein>
    <submittedName>
        <fullName evidence="2">Uncharacterized protein</fullName>
    </submittedName>
</protein>